<accession>A0A4P7L2G6</accession>
<reference evidence="1 2" key="1">
    <citation type="submission" date="2019-03" db="EMBL/GenBank/DDBJ databases">
        <title>Long-read sequencing reveals hyperdense prophage content in a complex bacterial symbiont genome.</title>
        <authorList>
            <person name="Frost C.L."/>
            <person name="Siozios S."/>
            <person name="Nadal-Jimenez P."/>
            <person name="Brockhurst M.A."/>
            <person name="King K.C."/>
            <person name="Darby A.C."/>
            <person name="Hurst G.D.D."/>
        </authorList>
    </citation>
    <scope>NUCLEOTIDE SEQUENCE [LARGE SCALE GENOMIC DNA]</scope>
    <source>
        <strain evidence="1 2">FIN</strain>
        <plasmid evidence="2">parsfin12</plasmid>
    </source>
</reference>
<dbReference type="KEGG" id="ans:ArsFIN_54960"/>
<protein>
    <submittedName>
        <fullName evidence="1">Uncharacterized protein</fullName>
    </submittedName>
</protein>
<gene>
    <name evidence="1" type="ORF">ArsFIN_54960</name>
</gene>
<keyword evidence="1" id="KW-0614">Plasmid</keyword>
<geneLocation type="plasmid" evidence="2">
    <name>parsfin12</name>
</geneLocation>
<organism evidence="1 2">
    <name type="scientific">Arsenophonus nasoniae</name>
    <name type="common">son-killer infecting Nasonia vitripennis</name>
    <dbReference type="NCBI Taxonomy" id="638"/>
    <lineage>
        <taxon>Bacteria</taxon>
        <taxon>Pseudomonadati</taxon>
        <taxon>Pseudomonadota</taxon>
        <taxon>Gammaproteobacteria</taxon>
        <taxon>Enterobacterales</taxon>
        <taxon>Morganellaceae</taxon>
        <taxon>Arsenophonus</taxon>
    </lineage>
</organism>
<dbReference type="EMBL" id="CP038624">
    <property type="protein sequence ID" value="QBY46885.1"/>
    <property type="molecule type" value="Genomic_DNA"/>
</dbReference>
<dbReference type="Proteomes" id="UP000295134">
    <property type="component" value="Plasmid pArsFIN12"/>
</dbReference>
<dbReference type="GeneID" id="39751677"/>
<evidence type="ECO:0000313" key="2">
    <source>
        <dbReference type="Proteomes" id="UP000295134"/>
    </source>
</evidence>
<dbReference type="RefSeq" id="WP_135679190.1">
    <property type="nucleotide sequence ID" value="NZ_CP038624.1"/>
</dbReference>
<proteinExistence type="predicted"/>
<evidence type="ECO:0000313" key="1">
    <source>
        <dbReference type="EMBL" id="QBY46885.1"/>
    </source>
</evidence>
<dbReference type="AlphaFoldDB" id="A0A4P7L2G6"/>
<name>A0A4P7L2G6_9GAMM</name>
<sequence length="176" mass="20699">MIYQLTSVNSNSNSFYGVEADLTLEDFQHACAYVQIVRDGLPVLSSCLDDCVGDWDGVILLNRFYGFKPIYKMIKPDEIIDFYDNWHEYVLKNDVNKINQFAVINASRKIVEFFCEKIEKTIQDFPHFEIELKRLRLLLNGECVEETWNWQRIDAKYLTGFKLWDSTEPELITGVY</sequence>